<dbReference type="AlphaFoldDB" id="B7S4B4"/>
<proteinExistence type="predicted"/>
<dbReference type="EMBL" id="DS999284">
    <property type="protein sequence ID" value="EEC42660.1"/>
    <property type="molecule type" value="Genomic_DNA"/>
</dbReference>
<evidence type="ECO:0000256" key="1">
    <source>
        <dbReference type="SAM" id="MobiDB-lite"/>
    </source>
</evidence>
<sequence>MSFLWESLKATAQTVGTAAGTASLKTKLKTEVLLLDRERTARQQAFGVELYDHVSPLTKSADFFASDDTLTRTIRPPLLRAQREIAALVLKARRTQEGLQQAAVDRAAAFPTPAVTWQAKVVNAGKSTAMAGTEAKLKTELAVRHVEMQGHKQQFGVELYSIFAHLEDTQGWIPTNRDIRSIYDGARKDMEKIQERKQVKIDALEELGDTSYRDDASTPVASVAVTDDQLAPNFTSSSSSPNANPSSAPPLNTTPYATPVVSHSSIPSTTTFEPTLTDGDYGTTVTGPPYGATSNDPFASAISDFPTATANHSNGSGQVAPSHNSGLFGYPSAEQFTTPQTLSRAPVHDPFANTPSIAQTSQSLHDPFAPNTASNDVLTAAPVGLSNQFGTLAHDNVDPFAHLG</sequence>
<reference evidence="2 3" key="1">
    <citation type="journal article" date="2008" name="Nature">
        <title>The Phaeodactylum genome reveals the evolutionary history of diatom genomes.</title>
        <authorList>
            <person name="Bowler C."/>
            <person name="Allen A.E."/>
            <person name="Badger J.H."/>
            <person name="Grimwood J."/>
            <person name="Jabbari K."/>
            <person name="Kuo A."/>
            <person name="Maheswari U."/>
            <person name="Martens C."/>
            <person name="Maumus F."/>
            <person name="Otillar R.P."/>
            <person name="Rayko E."/>
            <person name="Salamov A."/>
            <person name="Vandepoele K."/>
            <person name="Beszteri B."/>
            <person name="Gruber A."/>
            <person name="Heijde M."/>
            <person name="Katinka M."/>
            <person name="Mock T."/>
            <person name="Valentin K."/>
            <person name="Verret F."/>
            <person name="Berges J.A."/>
            <person name="Brownlee C."/>
            <person name="Cadoret J.P."/>
            <person name="Chiovitti A."/>
            <person name="Choi C.J."/>
            <person name="Coesel S."/>
            <person name="De Martino A."/>
            <person name="Detter J.C."/>
            <person name="Durkin C."/>
            <person name="Falciatore A."/>
            <person name="Fournet J."/>
            <person name="Haruta M."/>
            <person name="Huysman M.J."/>
            <person name="Jenkins B.D."/>
            <person name="Jiroutova K."/>
            <person name="Jorgensen R.E."/>
            <person name="Joubert Y."/>
            <person name="Kaplan A."/>
            <person name="Kroger N."/>
            <person name="Kroth P.G."/>
            <person name="La Roche J."/>
            <person name="Lindquist E."/>
            <person name="Lommer M."/>
            <person name="Martin-Jezequel V."/>
            <person name="Lopez P.J."/>
            <person name="Lucas S."/>
            <person name="Mangogna M."/>
            <person name="McGinnis K."/>
            <person name="Medlin L.K."/>
            <person name="Montsant A."/>
            <person name="Oudot-Le Secq M.P."/>
            <person name="Napoli C."/>
            <person name="Obornik M."/>
            <person name="Parker M.S."/>
            <person name="Petit J.L."/>
            <person name="Porcel B.M."/>
            <person name="Poulsen N."/>
            <person name="Robison M."/>
            <person name="Rychlewski L."/>
            <person name="Rynearson T.A."/>
            <person name="Schmutz J."/>
            <person name="Shapiro H."/>
            <person name="Siaut M."/>
            <person name="Stanley M."/>
            <person name="Sussman M.R."/>
            <person name="Taylor A.R."/>
            <person name="Vardi A."/>
            <person name="von Dassow P."/>
            <person name="Vyverman W."/>
            <person name="Willis A."/>
            <person name="Wyrwicz L.S."/>
            <person name="Rokhsar D.S."/>
            <person name="Weissenbach J."/>
            <person name="Armbrust E.V."/>
            <person name="Green B.R."/>
            <person name="Van de Peer Y."/>
            <person name="Grigoriev I.V."/>
        </authorList>
    </citation>
    <scope>NUCLEOTIDE SEQUENCE [LARGE SCALE GENOMIC DNA]</scope>
    <source>
        <strain evidence="2 3">CCAP 1055/1</strain>
    </source>
</reference>
<evidence type="ECO:0000313" key="3">
    <source>
        <dbReference type="Proteomes" id="UP000000759"/>
    </source>
</evidence>
<dbReference type="GeneID" id="7204933"/>
<dbReference type="PaxDb" id="2850-Phatrdraft1435"/>
<feature type="compositionally biased region" description="Polar residues" evidence="1">
    <location>
        <begin position="251"/>
        <end position="274"/>
    </location>
</feature>
<gene>
    <name evidence="2" type="ORF">PHATRDRAFT_bd1435</name>
</gene>
<dbReference type="OrthoDB" id="46359at2759"/>
<accession>B7S4B4</accession>
<feature type="compositionally biased region" description="Polar residues" evidence="1">
    <location>
        <begin position="353"/>
        <end position="364"/>
    </location>
</feature>
<dbReference type="Proteomes" id="UP000000759">
    <property type="component" value="Unassembled WGS sequence"/>
</dbReference>
<dbReference type="KEGG" id="pti:PHATRDRAFT_bd1435"/>
<dbReference type="eggNOG" id="ENOG502SQXM">
    <property type="taxonomic scope" value="Eukaryota"/>
</dbReference>
<name>B7S4B4_PHATC</name>
<reference evidence="3" key="2">
    <citation type="submission" date="2008-08" db="EMBL/GenBank/DDBJ databases">
        <authorList>
            <consortium name="Diatom Consortium"/>
            <person name="Grigoriev I."/>
            <person name="Grimwood J."/>
            <person name="Kuo A."/>
            <person name="Otillar R.P."/>
            <person name="Salamov A."/>
            <person name="Detter J.C."/>
            <person name="Lindquist E."/>
            <person name="Shapiro H."/>
            <person name="Lucas S."/>
            <person name="Glavina del Rio T."/>
            <person name="Pitluck S."/>
            <person name="Rokhsar D."/>
            <person name="Bowler C."/>
        </authorList>
    </citation>
    <scope>GENOME REANNOTATION</scope>
    <source>
        <strain evidence="3">CCAP 1055/1</strain>
    </source>
</reference>
<dbReference type="RefSeq" id="XP_002176424.1">
    <property type="nucleotide sequence ID" value="XM_002176388.1"/>
</dbReference>
<evidence type="ECO:0000313" key="2">
    <source>
        <dbReference type="EMBL" id="EEC42660.1"/>
    </source>
</evidence>
<protein>
    <submittedName>
        <fullName evidence="2">Uncharacterized protein</fullName>
    </submittedName>
</protein>
<dbReference type="HOGENOM" id="CLU_682360_0_0_1"/>
<feature type="compositionally biased region" description="Low complexity" evidence="1">
    <location>
        <begin position="236"/>
        <end position="250"/>
    </location>
</feature>
<feature type="region of interest" description="Disordered" evidence="1">
    <location>
        <begin position="345"/>
        <end position="370"/>
    </location>
</feature>
<keyword evidence="3" id="KW-1185">Reference proteome</keyword>
<dbReference type="InParanoid" id="B7S4B4"/>
<organism evidence="2 3">
    <name type="scientific">Phaeodactylum tricornutum (strain CCAP 1055/1)</name>
    <dbReference type="NCBI Taxonomy" id="556484"/>
    <lineage>
        <taxon>Eukaryota</taxon>
        <taxon>Sar</taxon>
        <taxon>Stramenopiles</taxon>
        <taxon>Ochrophyta</taxon>
        <taxon>Bacillariophyta</taxon>
        <taxon>Bacillariophyceae</taxon>
        <taxon>Bacillariophycidae</taxon>
        <taxon>Naviculales</taxon>
        <taxon>Phaeodactylaceae</taxon>
        <taxon>Phaeodactylum</taxon>
    </lineage>
</organism>
<feature type="region of interest" description="Disordered" evidence="1">
    <location>
        <begin position="225"/>
        <end position="281"/>
    </location>
</feature>